<evidence type="ECO:0000313" key="2">
    <source>
        <dbReference type="EMBL" id="CCE81975.1"/>
    </source>
</evidence>
<name>G8YFM6_PICSO</name>
<dbReference type="Proteomes" id="UP000005222">
    <property type="component" value="Chromosome I"/>
</dbReference>
<dbReference type="HOGENOM" id="CLU_1267314_0_0_1"/>
<keyword evidence="3" id="KW-1185">Reference proteome</keyword>
<reference evidence="2 3" key="1">
    <citation type="journal article" date="2012" name="G3 (Bethesda)">
        <title>Pichia sorbitophila, an interspecies yeast hybrid reveals early steps of genome resolution following polyploidization.</title>
        <authorList>
            <person name="Leh Louis V."/>
            <person name="Despons L."/>
            <person name="Friedrich A."/>
            <person name="Martin T."/>
            <person name="Durrens P."/>
            <person name="Casaregola S."/>
            <person name="Neuveglise C."/>
            <person name="Fairhead C."/>
            <person name="Marck C."/>
            <person name="Cruz J.A."/>
            <person name="Straub M.L."/>
            <person name="Kugler V."/>
            <person name="Sacerdot C."/>
            <person name="Uzunov Z."/>
            <person name="Thierry A."/>
            <person name="Weiss S."/>
            <person name="Bleykasten C."/>
            <person name="De Montigny J."/>
            <person name="Jacques N."/>
            <person name="Jung P."/>
            <person name="Lemaire M."/>
            <person name="Mallet S."/>
            <person name="Morel G."/>
            <person name="Richard G.F."/>
            <person name="Sarkar A."/>
            <person name="Savel G."/>
            <person name="Schacherer J."/>
            <person name="Seret M.L."/>
            <person name="Talla E."/>
            <person name="Samson G."/>
            <person name="Jubin C."/>
            <person name="Poulain J."/>
            <person name="Vacherie B."/>
            <person name="Barbe V."/>
            <person name="Pelletier E."/>
            <person name="Sherman D.J."/>
            <person name="Westhof E."/>
            <person name="Weissenbach J."/>
            <person name="Baret P.V."/>
            <person name="Wincker P."/>
            <person name="Gaillardin C."/>
            <person name="Dujon B."/>
            <person name="Souciet J.L."/>
        </authorList>
    </citation>
    <scope>NUCLEOTIDE SEQUENCE [LARGE SCALE GENOMIC DNA]</scope>
    <source>
        <strain evidence="3">ATCC MYA-4447 / BCRC 22081 / CBS 7064 / NBRC 10061 / NRRL Y-12695</strain>
    </source>
</reference>
<dbReference type="InParanoid" id="G8YFM6"/>
<proteinExistence type="predicted"/>
<protein>
    <submittedName>
        <fullName evidence="2">Piso0_002662 protein</fullName>
    </submittedName>
</protein>
<organism evidence="2 3">
    <name type="scientific">Pichia sorbitophila (strain ATCC MYA-4447 / BCRC 22081 / CBS 7064 / NBRC 10061 / NRRL Y-12695)</name>
    <name type="common">Hybrid yeast</name>
    <dbReference type="NCBI Taxonomy" id="559304"/>
    <lineage>
        <taxon>Eukaryota</taxon>
        <taxon>Fungi</taxon>
        <taxon>Dikarya</taxon>
        <taxon>Ascomycota</taxon>
        <taxon>Saccharomycotina</taxon>
        <taxon>Pichiomycetes</taxon>
        <taxon>Debaryomycetaceae</taxon>
        <taxon>Millerozyma</taxon>
    </lineage>
</organism>
<accession>G8YFM6</accession>
<sequence length="218" mass="24083">MRQPCMGFPLVATRASAQQRQMWSPLKSWSRESTSCCCVVPISSVGDIPTSPCFGATSEIIAEGRSASSSQCVWDKRPTPVYHGGKSKTSSDCSQYDVWTATSALVTAYRTLIRDIGGDRRLAVQRNSRTDRPQEPESPAVARPHNLSSSHIAKKDMPSSCVTHSPCRPSKYPGIHHLNRTTSIYRLHLHSTFHASPSCSSLYYYYSRRRSASATGLL</sequence>
<gene>
    <name evidence="2" type="primary">Piso0_002662</name>
    <name evidence="2" type="ORF">GNLVRS01_PISO0I15078g</name>
</gene>
<dbReference type="EMBL" id="FO082051">
    <property type="protein sequence ID" value="CCE81975.1"/>
    <property type="molecule type" value="Genomic_DNA"/>
</dbReference>
<dbReference type="AlphaFoldDB" id="G8YFM6"/>
<evidence type="ECO:0000256" key="1">
    <source>
        <dbReference type="SAM" id="MobiDB-lite"/>
    </source>
</evidence>
<evidence type="ECO:0000313" key="3">
    <source>
        <dbReference type="Proteomes" id="UP000005222"/>
    </source>
</evidence>
<feature type="region of interest" description="Disordered" evidence="1">
    <location>
        <begin position="125"/>
        <end position="165"/>
    </location>
</feature>
<feature type="compositionally biased region" description="Basic and acidic residues" evidence="1">
    <location>
        <begin position="125"/>
        <end position="135"/>
    </location>
</feature>